<evidence type="ECO:0000313" key="1">
    <source>
        <dbReference type="EMBL" id="CAG8761531.1"/>
    </source>
</evidence>
<proteinExistence type="predicted"/>
<accession>A0ABN7VEC5</accession>
<organism evidence="1 2">
    <name type="scientific">Gigaspora margarita</name>
    <dbReference type="NCBI Taxonomy" id="4874"/>
    <lineage>
        <taxon>Eukaryota</taxon>
        <taxon>Fungi</taxon>
        <taxon>Fungi incertae sedis</taxon>
        <taxon>Mucoromycota</taxon>
        <taxon>Glomeromycotina</taxon>
        <taxon>Glomeromycetes</taxon>
        <taxon>Diversisporales</taxon>
        <taxon>Gigasporaceae</taxon>
        <taxon>Gigaspora</taxon>
    </lineage>
</organism>
<comment type="caution">
    <text evidence="1">The sequence shown here is derived from an EMBL/GenBank/DDBJ whole genome shotgun (WGS) entry which is preliminary data.</text>
</comment>
<sequence length="105" mass="12074">MQLSFKRKIKASEAVAEVIGDGPWFAKCVRKWTNICMKELIQHFHGKFPSKSLLNNELVSLKLAAYLRSQNFKINPIMVKNYIEQQIIPQLGIELVQQISLRTAC</sequence>
<gene>
    <name evidence="1" type="ORF">GMARGA_LOCUS17536</name>
</gene>
<keyword evidence="2" id="KW-1185">Reference proteome</keyword>
<protein>
    <submittedName>
        <fullName evidence="1">14047_t:CDS:1</fullName>
    </submittedName>
</protein>
<dbReference type="Proteomes" id="UP000789901">
    <property type="component" value="Unassembled WGS sequence"/>
</dbReference>
<reference evidence="1 2" key="1">
    <citation type="submission" date="2021-06" db="EMBL/GenBank/DDBJ databases">
        <authorList>
            <person name="Kallberg Y."/>
            <person name="Tangrot J."/>
            <person name="Rosling A."/>
        </authorList>
    </citation>
    <scope>NUCLEOTIDE SEQUENCE [LARGE SCALE GENOMIC DNA]</scope>
    <source>
        <strain evidence="1 2">120-4 pot B 10/14</strain>
    </source>
</reference>
<evidence type="ECO:0000313" key="2">
    <source>
        <dbReference type="Proteomes" id="UP000789901"/>
    </source>
</evidence>
<name>A0ABN7VEC5_GIGMA</name>
<dbReference type="EMBL" id="CAJVQB010013342">
    <property type="protein sequence ID" value="CAG8761531.1"/>
    <property type="molecule type" value="Genomic_DNA"/>
</dbReference>